<dbReference type="AlphaFoldDB" id="A0A5C6EB71"/>
<dbReference type="OrthoDB" id="9802309at2"/>
<dbReference type="RefSeq" id="WP_146597791.1">
    <property type="nucleotide sequence ID" value="NZ_SJPY01000001.1"/>
</dbReference>
<keyword evidence="8" id="KW-1185">Reference proteome</keyword>
<dbReference type="InterPro" id="IPR002501">
    <property type="entry name" value="PsdUridine_synth_N"/>
</dbReference>
<evidence type="ECO:0000259" key="6">
    <source>
        <dbReference type="Pfam" id="PF01509"/>
    </source>
</evidence>
<dbReference type="EC" id="5.4.99.25" evidence="5"/>
<dbReference type="PANTHER" id="PTHR13767:SF2">
    <property type="entry name" value="PSEUDOURIDYLATE SYNTHASE TRUB1"/>
    <property type="match status" value="1"/>
</dbReference>
<evidence type="ECO:0000313" key="8">
    <source>
        <dbReference type="Proteomes" id="UP000315471"/>
    </source>
</evidence>
<evidence type="ECO:0000256" key="3">
    <source>
        <dbReference type="ARBA" id="ARBA00022694"/>
    </source>
</evidence>
<feature type="domain" description="Pseudouridine synthase II N-terminal" evidence="6">
    <location>
        <begin position="27"/>
        <end position="171"/>
    </location>
</feature>
<sequence>MFGFINCNKPAGMTSRDVVNIVANRIRPHKAGHAGTLDPLAEGVLVIGVGRASRLVEYVQECEKQYRATFRFGVSSASGDLEQPLVEHPSDPQPCISALEKSAAALTGEIEQVPSAFSAIWVDGKRAYERVRRGEKVEIPKRRVMIHSLRILRYEYPLIELDIVCGSGTYVRSLGIDLAKSVSANAVMTHLRRTRIGPFRIEDAVAAERLKVPPLDRFVEPATKGVEHLPVMRLDREQAWRIGNGLSVQMETTPPLDPASGKIAAAIAADGSLRAIVRGKTKAGNTAWYPEKGFSVNQPR</sequence>
<dbReference type="NCBIfam" id="TIGR00431">
    <property type="entry name" value="TruB"/>
    <property type="match status" value="1"/>
</dbReference>
<accession>A0A5C6EB71</accession>
<evidence type="ECO:0000256" key="5">
    <source>
        <dbReference type="HAMAP-Rule" id="MF_01080"/>
    </source>
</evidence>
<evidence type="ECO:0000256" key="4">
    <source>
        <dbReference type="ARBA" id="ARBA00023235"/>
    </source>
</evidence>
<comment type="catalytic activity">
    <reaction evidence="1 5">
        <text>uridine(55) in tRNA = pseudouridine(55) in tRNA</text>
        <dbReference type="Rhea" id="RHEA:42532"/>
        <dbReference type="Rhea" id="RHEA-COMP:10101"/>
        <dbReference type="Rhea" id="RHEA-COMP:10102"/>
        <dbReference type="ChEBI" id="CHEBI:65314"/>
        <dbReference type="ChEBI" id="CHEBI:65315"/>
        <dbReference type="EC" id="5.4.99.25"/>
    </reaction>
</comment>
<evidence type="ECO:0000256" key="1">
    <source>
        <dbReference type="ARBA" id="ARBA00000385"/>
    </source>
</evidence>
<dbReference type="GO" id="GO:0003723">
    <property type="term" value="F:RNA binding"/>
    <property type="evidence" value="ECO:0007669"/>
    <property type="project" value="InterPro"/>
</dbReference>
<comment type="similarity">
    <text evidence="2 5">Belongs to the pseudouridine synthase TruB family. Type 1 subfamily.</text>
</comment>
<name>A0A5C6EB71_9BACT</name>
<dbReference type="GO" id="GO:0031119">
    <property type="term" value="P:tRNA pseudouridine synthesis"/>
    <property type="evidence" value="ECO:0007669"/>
    <property type="project" value="UniProtKB-UniRule"/>
</dbReference>
<protein>
    <recommendedName>
        <fullName evidence="5">tRNA pseudouridine synthase B</fullName>
        <ecNumber evidence="5">5.4.99.25</ecNumber>
    </recommendedName>
    <alternativeName>
        <fullName evidence="5">tRNA pseudouridine(55) synthase</fullName>
        <shortName evidence="5">Psi55 synthase</shortName>
    </alternativeName>
    <alternativeName>
        <fullName evidence="5">tRNA pseudouridylate synthase</fullName>
    </alternativeName>
    <alternativeName>
        <fullName evidence="5">tRNA-uridine isomerase</fullName>
    </alternativeName>
</protein>
<dbReference type="PANTHER" id="PTHR13767">
    <property type="entry name" value="TRNA-PSEUDOURIDINE SYNTHASE"/>
    <property type="match status" value="1"/>
</dbReference>
<evidence type="ECO:0000256" key="2">
    <source>
        <dbReference type="ARBA" id="ARBA00005642"/>
    </source>
</evidence>
<comment type="caution">
    <text evidence="7">The sequence shown here is derived from an EMBL/GenBank/DDBJ whole genome shotgun (WGS) entry which is preliminary data.</text>
</comment>
<reference evidence="7 8" key="1">
    <citation type="submission" date="2019-02" db="EMBL/GenBank/DDBJ databases">
        <title>Deep-cultivation of Planctomycetes and their phenomic and genomic characterization uncovers novel biology.</title>
        <authorList>
            <person name="Wiegand S."/>
            <person name="Jogler M."/>
            <person name="Boedeker C."/>
            <person name="Pinto D."/>
            <person name="Vollmers J."/>
            <person name="Rivas-Marin E."/>
            <person name="Kohn T."/>
            <person name="Peeters S.H."/>
            <person name="Heuer A."/>
            <person name="Rast P."/>
            <person name="Oberbeckmann S."/>
            <person name="Bunk B."/>
            <person name="Jeske O."/>
            <person name="Meyerdierks A."/>
            <person name="Storesund J.E."/>
            <person name="Kallscheuer N."/>
            <person name="Luecker S."/>
            <person name="Lage O.M."/>
            <person name="Pohl T."/>
            <person name="Merkel B.J."/>
            <person name="Hornburger P."/>
            <person name="Mueller R.-W."/>
            <person name="Bruemmer F."/>
            <person name="Labrenz M."/>
            <person name="Spormann A.M."/>
            <person name="Op Den Camp H."/>
            <person name="Overmann J."/>
            <person name="Amann R."/>
            <person name="Jetten M.S.M."/>
            <person name="Mascher T."/>
            <person name="Medema M.H."/>
            <person name="Devos D.P."/>
            <person name="Kaster A.-K."/>
            <person name="Ovreas L."/>
            <person name="Rohde M."/>
            <person name="Galperin M.Y."/>
            <person name="Jogler C."/>
        </authorList>
    </citation>
    <scope>NUCLEOTIDE SEQUENCE [LARGE SCALE GENOMIC DNA]</scope>
    <source>
        <strain evidence="7 8">Q31b</strain>
    </source>
</reference>
<dbReference type="GO" id="GO:0160148">
    <property type="term" value="F:tRNA pseudouridine(55) synthase activity"/>
    <property type="evidence" value="ECO:0007669"/>
    <property type="project" value="UniProtKB-EC"/>
</dbReference>
<dbReference type="EMBL" id="SJPY01000001">
    <property type="protein sequence ID" value="TWU44991.1"/>
    <property type="molecule type" value="Genomic_DNA"/>
</dbReference>
<dbReference type="Proteomes" id="UP000315471">
    <property type="component" value="Unassembled WGS sequence"/>
</dbReference>
<feature type="active site" description="Nucleophile" evidence="5">
    <location>
        <position position="38"/>
    </location>
</feature>
<organism evidence="7 8">
    <name type="scientific">Novipirellula aureliae</name>
    <dbReference type="NCBI Taxonomy" id="2527966"/>
    <lineage>
        <taxon>Bacteria</taxon>
        <taxon>Pseudomonadati</taxon>
        <taxon>Planctomycetota</taxon>
        <taxon>Planctomycetia</taxon>
        <taxon>Pirellulales</taxon>
        <taxon>Pirellulaceae</taxon>
        <taxon>Novipirellula</taxon>
    </lineage>
</organism>
<dbReference type="InterPro" id="IPR020103">
    <property type="entry name" value="PsdUridine_synth_cat_dom_sf"/>
</dbReference>
<dbReference type="Pfam" id="PF01509">
    <property type="entry name" value="TruB_N"/>
    <property type="match status" value="1"/>
</dbReference>
<proteinExistence type="inferred from homology"/>
<dbReference type="InterPro" id="IPR014780">
    <property type="entry name" value="tRNA_psdUridine_synth_TruB"/>
</dbReference>
<keyword evidence="4 5" id="KW-0413">Isomerase</keyword>
<dbReference type="Gene3D" id="3.30.2350.10">
    <property type="entry name" value="Pseudouridine synthase"/>
    <property type="match status" value="1"/>
</dbReference>
<dbReference type="HAMAP" id="MF_01080">
    <property type="entry name" value="TruB_bact"/>
    <property type="match status" value="1"/>
</dbReference>
<evidence type="ECO:0000313" key="7">
    <source>
        <dbReference type="EMBL" id="TWU44991.1"/>
    </source>
</evidence>
<dbReference type="SUPFAM" id="SSF55120">
    <property type="entry name" value="Pseudouridine synthase"/>
    <property type="match status" value="1"/>
</dbReference>
<comment type="function">
    <text evidence="5">Responsible for synthesis of pseudouridine from uracil-55 in the psi GC loop of transfer RNAs.</text>
</comment>
<keyword evidence="3 5" id="KW-0819">tRNA processing</keyword>
<gene>
    <name evidence="5 7" type="primary">truB</name>
    <name evidence="7" type="ORF">Q31b_01620</name>
</gene>
<dbReference type="GO" id="GO:1990481">
    <property type="term" value="P:mRNA pseudouridine synthesis"/>
    <property type="evidence" value="ECO:0007669"/>
    <property type="project" value="TreeGrafter"/>
</dbReference>
<dbReference type="CDD" id="cd02573">
    <property type="entry name" value="PseudoU_synth_EcTruB"/>
    <property type="match status" value="1"/>
</dbReference>